<evidence type="ECO:0000313" key="4">
    <source>
        <dbReference type="Proteomes" id="UP000320593"/>
    </source>
</evidence>
<reference evidence="3 4" key="1">
    <citation type="submission" date="2019-07" db="EMBL/GenBank/DDBJ databases">
        <title>Genomic Encyclopedia of Archaeal and Bacterial Type Strains, Phase II (KMG-II): from individual species to whole genera.</title>
        <authorList>
            <person name="Goeker M."/>
        </authorList>
    </citation>
    <scope>NUCLEOTIDE SEQUENCE [LARGE SCALE GENOMIC DNA]</scope>
    <source>
        <strain evidence="3 4">ATCC BAA-252</strain>
    </source>
</reference>
<dbReference type="PANTHER" id="PTHR12049:SF7">
    <property type="entry name" value="PROTEIN ARGININE METHYLTRANSFERASE NDUFAF7, MITOCHONDRIAL"/>
    <property type="match status" value="1"/>
</dbReference>
<dbReference type="GO" id="GO:0032259">
    <property type="term" value="P:methylation"/>
    <property type="evidence" value="ECO:0007669"/>
    <property type="project" value="UniProtKB-KW"/>
</dbReference>
<dbReference type="AlphaFoldDB" id="A0A562SZJ5"/>
<dbReference type="InterPro" id="IPR038375">
    <property type="entry name" value="NDUFAF7_sf"/>
</dbReference>
<evidence type="ECO:0000313" key="3">
    <source>
        <dbReference type="EMBL" id="TWI86150.1"/>
    </source>
</evidence>
<dbReference type="Pfam" id="PF02636">
    <property type="entry name" value="Methyltransf_28"/>
    <property type="match status" value="1"/>
</dbReference>
<comment type="caution">
    <text evidence="3">The sequence shown here is derived from an EMBL/GenBank/DDBJ whole genome shotgun (WGS) entry which is preliminary data.</text>
</comment>
<dbReference type="PANTHER" id="PTHR12049">
    <property type="entry name" value="PROTEIN ARGININE METHYLTRANSFERASE NDUFAF7, MITOCHONDRIAL"/>
    <property type="match status" value="1"/>
</dbReference>
<name>A0A562SZJ5_9HYPH</name>
<gene>
    <name evidence="3" type="ORF">JM93_02858</name>
</gene>
<dbReference type="Gene3D" id="3.40.50.12710">
    <property type="match status" value="1"/>
</dbReference>
<keyword evidence="4" id="KW-1185">Reference proteome</keyword>
<evidence type="ECO:0000256" key="2">
    <source>
        <dbReference type="ARBA" id="ARBA00022679"/>
    </source>
</evidence>
<dbReference type="EMBL" id="VLLF01000006">
    <property type="protein sequence ID" value="TWI86150.1"/>
    <property type="molecule type" value="Genomic_DNA"/>
</dbReference>
<protein>
    <submittedName>
        <fullName evidence="3">SAM-dependent MidA family methyltransferase</fullName>
    </submittedName>
</protein>
<sequence length="371" mass="39408">MTALPLKDRLKAQIAASGPISVAEYMASCLSDPTDGYYATKEPFGADGDFITAPEVSQMFGELIAACLIGAYDAAGRPDHFVLTELGPGRGTLMADLLRTAKLRPDFLSAAKLCLVETSSRLREIQLDKLKGAPLAPDFLKSITELPAAPVLLVANEFFDALPIHQFVKTENGWRERMVGLDAQEALAFGIGSAVLPEHQIPVSAAMAPTGSILETQPAGNAVAEEIGLRLKTYGGLALIIDYGYLQTVPGETLQALYRQKPDPVLAHPGHADVTAHVNFEALAAAAQSAGARSLPPMTQGDFLLKMGLLERAGRLGTGKSHQEQESIRDAVERLAAPNQMGDLFKVLALTGGQGRLHPFDSSSHMGSGSR</sequence>
<dbReference type="InterPro" id="IPR029063">
    <property type="entry name" value="SAM-dependent_MTases_sf"/>
</dbReference>
<keyword evidence="2 3" id="KW-0808">Transferase</keyword>
<dbReference type="SUPFAM" id="SSF53335">
    <property type="entry name" value="S-adenosyl-L-methionine-dependent methyltransferases"/>
    <property type="match status" value="1"/>
</dbReference>
<dbReference type="RefSeq" id="WP_145344375.1">
    <property type="nucleotide sequence ID" value="NZ_SMLY01000074.1"/>
</dbReference>
<dbReference type="Proteomes" id="UP000320593">
    <property type="component" value="Unassembled WGS sequence"/>
</dbReference>
<dbReference type="InterPro" id="IPR003788">
    <property type="entry name" value="NDUFAF7"/>
</dbReference>
<evidence type="ECO:0000256" key="1">
    <source>
        <dbReference type="ARBA" id="ARBA00022603"/>
    </source>
</evidence>
<dbReference type="GO" id="GO:0035243">
    <property type="term" value="F:protein-arginine omega-N symmetric methyltransferase activity"/>
    <property type="evidence" value="ECO:0007669"/>
    <property type="project" value="TreeGrafter"/>
</dbReference>
<keyword evidence="1 3" id="KW-0489">Methyltransferase</keyword>
<accession>A0A562SZJ5</accession>
<proteinExistence type="predicted"/>
<organism evidence="3 4">
    <name type="scientific">Roseibium hamelinense</name>
    <dbReference type="NCBI Taxonomy" id="150831"/>
    <lineage>
        <taxon>Bacteria</taxon>
        <taxon>Pseudomonadati</taxon>
        <taxon>Pseudomonadota</taxon>
        <taxon>Alphaproteobacteria</taxon>
        <taxon>Hyphomicrobiales</taxon>
        <taxon>Stappiaceae</taxon>
        <taxon>Roseibium</taxon>
    </lineage>
</organism>
<dbReference type="OrthoDB" id="9794208at2"/>